<evidence type="ECO:0008006" key="8">
    <source>
        <dbReference type="Google" id="ProtNLM"/>
    </source>
</evidence>
<dbReference type="Proteomes" id="UP000053237">
    <property type="component" value="Unassembled WGS sequence"/>
</dbReference>
<dbReference type="PANTHER" id="PTHR45870">
    <property type="entry name" value="TUBULIN MONOGLYCYLASE TTLL3"/>
    <property type="match status" value="1"/>
</dbReference>
<dbReference type="GO" id="GO:0005737">
    <property type="term" value="C:cytoplasm"/>
    <property type="evidence" value="ECO:0007669"/>
    <property type="project" value="UniProtKB-SubCell"/>
</dbReference>
<evidence type="ECO:0000256" key="5">
    <source>
        <dbReference type="ARBA" id="ARBA00022840"/>
    </source>
</evidence>
<dbReference type="GO" id="GO:0005524">
    <property type="term" value="F:ATP binding"/>
    <property type="evidence" value="ECO:0007669"/>
    <property type="project" value="UniProtKB-KW"/>
</dbReference>
<evidence type="ECO:0000256" key="2">
    <source>
        <dbReference type="ARBA" id="ARBA00022490"/>
    </source>
</evidence>
<keyword evidence="5" id="KW-0067">ATP-binding</keyword>
<comment type="caution">
    <text evidence="6">The sequence shown here is derived from an EMBL/GenBank/DDBJ whole genome shotgun (WGS) entry which is preliminary data.</text>
</comment>
<comment type="subcellular location">
    <subcellularLocation>
        <location evidence="1">Cytoplasm</location>
    </subcellularLocation>
</comment>
<organism evidence="6 7">
    <name type="scientific">Albugo candida</name>
    <dbReference type="NCBI Taxonomy" id="65357"/>
    <lineage>
        <taxon>Eukaryota</taxon>
        <taxon>Sar</taxon>
        <taxon>Stramenopiles</taxon>
        <taxon>Oomycota</taxon>
        <taxon>Peronosporomycetes</taxon>
        <taxon>Albuginales</taxon>
        <taxon>Albuginaceae</taxon>
        <taxon>Albugo</taxon>
    </lineage>
</organism>
<dbReference type="Gene3D" id="3.30.470.20">
    <property type="entry name" value="ATP-grasp fold, B domain"/>
    <property type="match status" value="1"/>
</dbReference>
<evidence type="ECO:0000256" key="3">
    <source>
        <dbReference type="ARBA" id="ARBA00022598"/>
    </source>
</evidence>
<evidence type="ECO:0000256" key="1">
    <source>
        <dbReference type="ARBA" id="ARBA00004496"/>
    </source>
</evidence>
<proteinExistence type="predicted"/>
<dbReference type="GO" id="GO:0015630">
    <property type="term" value="C:microtubule cytoskeleton"/>
    <property type="evidence" value="ECO:0007669"/>
    <property type="project" value="TreeGrafter"/>
</dbReference>
<name>A0A024G9E1_9STRA</name>
<evidence type="ECO:0000313" key="7">
    <source>
        <dbReference type="Proteomes" id="UP000053237"/>
    </source>
</evidence>
<dbReference type="GO" id="GO:0070736">
    <property type="term" value="F:protein-glycine ligase activity, initiating"/>
    <property type="evidence" value="ECO:0007669"/>
    <property type="project" value="TreeGrafter"/>
</dbReference>
<dbReference type="EMBL" id="CAIX01000041">
    <property type="protein sequence ID" value="CCI42912.1"/>
    <property type="molecule type" value="Genomic_DNA"/>
</dbReference>
<keyword evidence="2" id="KW-0963">Cytoplasm</keyword>
<dbReference type="STRING" id="65357.A0A024G9E1"/>
<dbReference type="InterPro" id="IPR051437">
    <property type="entry name" value="TTLL_monoglycylase"/>
</dbReference>
<evidence type="ECO:0000313" key="6">
    <source>
        <dbReference type="EMBL" id="CCI42912.1"/>
    </source>
</evidence>
<keyword evidence="7" id="KW-1185">Reference proteome</keyword>
<evidence type="ECO:0000256" key="4">
    <source>
        <dbReference type="ARBA" id="ARBA00022741"/>
    </source>
</evidence>
<dbReference type="SUPFAM" id="SSF56059">
    <property type="entry name" value="Glutathione synthetase ATP-binding domain-like"/>
    <property type="match status" value="1"/>
</dbReference>
<accession>A0A024G9E1</accession>
<dbReference type="PANTHER" id="PTHR45870:SF2">
    <property type="entry name" value="TUBULIN MONOGLYCYLASE TTLL3"/>
    <property type="match status" value="1"/>
</dbReference>
<dbReference type="PROSITE" id="PS51221">
    <property type="entry name" value="TTL"/>
    <property type="match status" value="1"/>
</dbReference>
<reference evidence="6 7" key="1">
    <citation type="submission" date="2012-05" db="EMBL/GenBank/DDBJ databases">
        <title>Recombination and specialization in a pathogen metapopulation.</title>
        <authorList>
            <person name="Gardiner A."/>
            <person name="Kemen E."/>
            <person name="Schultz-Larsen T."/>
            <person name="MacLean D."/>
            <person name="Van Oosterhout C."/>
            <person name="Jones J.D.G."/>
        </authorList>
    </citation>
    <scope>NUCLEOTIDE SEQUENCE [LARGE SCALE GENOMIC DNA]</scope>
    <source>
        <strain evidence="6 7">Ac Nc2</strain>
    </source>
</reference>
<keyword evidence="3" id="KW-0436">Ligase</keyword>
<keyword evidence="4" id="KW-0547">Nucleotide-binding</keyword>
<dbReference type="OrthoDB" id="202825at2759"/>
<dbReference type="AlphaFoldDB" id="A0A024G9E1"/>
<gene>
    <name evidence="6" type="ORF">BN9_036960</name>
</gene>
<protein>
    <recommendedName>
        <fullName evidence="8">Tubulin--tyrosine ligase-like protein 9</fullName>
    </recommendedName>
</protein>
<sequence length="512" mass="60335">MHHPEGKTDREQKYLIADRKYIDIIRFFHGRSGWTWIPVSPNCSRILPNTALGFPALTNTVFFWTNYRNVPWNRLESHHCVNHLRDSICFSQKDCFLEALQQHDKNVKETIYIDEFLPRSFVLCAAQDFQSSMEIFMCHFMYFAALAAIKHLSTGKFEDSKWTLFPSEEQISASIHLLTIIRCHMRSNMRQFIARELQNAFDLYDPCWKCLQHPLCSTWRPSINVMKYNEMNYLMKFFEANDNQYHLVQTSNVWICKPARSSQGRGIKLFTSLDTLNEHLRHELRSSPSKQSRNWIVQKYIESPVELTNSCSRVAGSLPHPSINRRKFDLRQWVLITSLRPLKVYWYRHCYARFSSKEYTLRNIDDRFVHLCNYSVQKANVTSSMARNPQESACIRHSKEIQQRLRQKYEVDVWSQVILPQMKAATKSAMEAVLPRLQAIGKGFEWLGLDFLVDSELHVWLLEANISPDLSYGDDIRRDLVPRAVRDTLHLIIREEFKEEDTDRNGWIPLSI</sequence>
<dbReference type="InParanoid" id="A0A024G9E1"/>
<dbReference type="Pfam" id="PF03133">
    <property type="entry name" value="TTL"/>
    <property type="match status" value="1"/>
</dbReference>
<dbReference type="InterPro" id="IPR004344">
    <property type="entry name" value="TTL/TTLL_fam"/>
</dbReference>